<keyword evidence="2" id="KW-0521">NADP</keyword>
<dbReference type="InterPro" id="IPR036291">
    <property type="entry name" value="NAD(P)-bd_dom_sf"/>
</dbReference>
<comment type="similarity">
    <text evidence="1">Belongs to the NmrA-type oxidoreductase family.</text>
</comment>
<dbReference type="PANTHER" id="PTHR42748:SF5">
    <property type="entry name" value="NITROGEN METABOLITE REPRESSION PROTEIN NMRA"/>
    <property type="match status" value="1"/>
</dbReference>
<dbReference type="EMBL" id="MU006599">
    <property type="protein sequence ID" value="KAF2743221.1"/>
    <property type="molecule type" value="Genomic_DNA"/>
</dbReference>
<dbReference type="OrthoDB" id="5356836at2759"/>
<sequence>MSRTVVTINSNGRQAASFIRVAAAVGWQVRAQMRDLNGLVARELSELANVTVFVGHLEDRKFLDDLFRGAHVAFINTTHWGDEVAVGRSLADTAKKANIQHYIYSSMPDHSVFNKGWRALPLWAPKFTVEQYIRQIGLPATFVYCGIYHNNFTSLDFPLFRMEIRPDGSFRWQAPFYPDQKLPWLDSEHDIGPAIFQLFKEGPRKWNGERVPLAYSMLTPKEVCAAFSRGLKRPVAYQRGPIVINVPTPTGYREHLSALEETLGRKGAEYFGPDLQPKCPQAALDLWEGYRGMEEYAKEVFPVEEAANGLTWMQEGELFLHFNGILGLLEQLDQARL</sequence>
<dbReference type="Pfam" id="PF05368">
    <property type="entry name" value="NmrA"/>
    <property type="match status" value="1"/>
</dbReference>
<dbReference type="Gene3D" id="3.90.25.10">
    <property type="entry name" value="UDP-galactose 4-epimerase, domain 1"/>
    <property type="match status" value="1"/>
</dbReference>
<dbReference type="GO" id="GO:0005634">
    <property type="term" value="C:nucleus"/>
    <property type="evidence" value="ECO:0007669"/>
    <property type="project" value="TreeGrafter"/>
</dbReference>
<proteinExistence type="inferred from homology"/>
<accession>A0A6A6V1N6</accession>
<dbReference type="PANTHER" id="PTHR42748">
    <property type="entry name" value="NITROGEN METABOLITE REPRESSION PROTEIN NMRA FAMILY MEMBER"/>
    <property type="match status" value="1"/>
</dbReference>
<evidence type="ECO:0000313" key="5">
    <source>
        <dbReference type="Proteomes" id="UP000799440"/>
    </source>
</evidence>
<evidence type="ECO:0000313" key="4">
    <source>
        <dbReference type="EMBL" id="KAF2743221.1"/>
    </source>
</evidence>
<evidence type="ECO:0000259" key="3">
    <source>
        <dbReference type="Pfam" id="PF05368"/>
    </source>
</evidence>
<dbReference type="SUPFAM" id="SSF51735">
    <property type="entry name" value="NAD(P)-binding Rossmann-fold domains"/>
    <property type="match status" value="1"/>
</dbReference>
<reference evidence="4" key="1">
    <citation type="journal article" date="2020" name="Stud. Mycol.">
        <title>101 Dothideomycetes genomes: a test case for predicting lifestyles and emergence of pathogens.</title>
        <authorList>
            <person name="Haridas S."/>
            <person name="Albert R."/>
            <person name="Binder M."/>
            <person name="Bloem J."/>
            <person name="Labutti K."/>
            <person name="Salamov A."/>
            <person name="Andreopoulos B."/>
            <person name="Baker S."/>
            <person name="Barry K."/>
            <person name="Bills G."/>
            <person name="Bluhm B."/>
            <person name="Cannon C."/>
            <person name="Castanera R."/>
            <person name="Culley D."/>
            <person name="Daum C."/>
            <person name="Ezra D."/>
            <person name="Gonzalez J."/>
            <person name="Henrissat B."/>
            <person name="Kuo A."/>
            <person name="Liang C."/>
            <person name="Lipzen A."/>
            <person name="Lutzoni F."/>
            <person name="Magnuson J."/>
            <person name="Mondo S."/>
            <person name="Nolan M."/>
            <person name="Ohm R."/>
            <person name="Pangilinan J."/>
            <person name="Park H.-J."/>
            <person name="Ramirez L."/>
            <person name="Alfaro M."/>
            <person name="Sun H."/>
            <person name="Tritt A."/>
            <person name="Yoshinaga Y."/>
            <person name="Zwiers L.-H."/>
            <person name="Turgeon B."/>
            <person name="Goodwin S."/>
            <person name="Spatafora J."/>
            <person name="Crous P."/>
            <person name="Grigoriev I."/>
        </authorList>
    </citation>
    <scope>NUCLEOTIDE SEQUENCE</scope>
    <source>
        <strain evidence="4">CBS 119925</strain>
    </source>
</reference>
<keyword evidence="5" id="KW-1185">Reference proteome</keyword>
<feature type="domain" description="NmrA-like" evidence="3">
    <location>
        <begin position="2"/>
        <end position="297"/>
    </location>
</feature>
<dbReference type="Proteomes" id="UP000799440">
    <property type="component" value="Unassembled WGS sequence"/>
</dbReference>
<dbReference type="InterPro" id="IPR051164">
    <property type="entry name" value="NmrA-like_oxidored"/>
</dbReference>
<dbReference type="Gene3D" id="3.40.50.720">
    <property type="entry name" value="NAD(P)-binding Rossmann-like Domain"/>
    <property type="match status" value="1"/>
</dbReference>
<dbReference type="InterPro" id="IPR008030">
    <property type="entry name" value="NmrA-like"/>
</dbReference>
<protein>
    <submittedName>
        <fullName evidence="4">NmrA-domain-containing protein</fullName>
    </submittedName>
</protein>
<name>A0A6A6V1N6_9PLEO</name>
<evidence type="ECO:0000256" key="1">
    <source>
        <dbReference type="ARBA" id="ARBA00006328"/>
    </source>
</evidence>
<organism evidence="4 5">
    <name type="scientific">Sporormia fimetaria CBS 119925</name>
    <dbReference type="NCBI Taxonomy" id="1340428"/>
    <lineage>
        <taxon>Eukaryota</taxon>
        <taxon>Fungi</taxon>
        <taxon>Dikarya</taxon>
        <taxon>Ascomycota</taxon>
        <taxon>Pezizomycotina</taxon>
        <taxon>Dothideomycetes</taxon>
        <taxon>Pleosporomycetidae</taxon>
        <taxon>Pleosporales</taxon>
        <taxon>Sporormiaceae</taxon>
        <taxon>Sporormia</taxon>
    </lineage>
</organism>
<gene>
    <name evidence="4" type="ORF">M011DRAFT_410985</name>
</gene>
<dbReference type="AlphaFoldDB" id="A0A6A6V1N6"/>
<evidence type="ECO:0000256" key="2">
    <source>
        <dbReference type="ARBA" id="ARBA00022857"/>
    </source>
</evidence>